<evidence type="ECO:0000256" key="7">
    <source>
        <dbReference type="ARBA" id="ARBA00048359"/>
    </source>
</evidence>
<dbReference type="InterPro" id="IPR001412">
    <property type="entry name" value="aa-tRNA-synth_I_CS"/>
</dbReference>
<evidence type="ECO:0000256" key="6">
    <source>
        <dbReference type="ARBA" id="ARBA00023146"/>
    </source>
</evidence>
<organism evidence="13 14">
    <name type="scientific">Fervidicoccus fontis</name>
    <dbReference type="NCBI Taxonomy" id="683846"/>
    <lineage>
        <taxon>Archaea</taxon>
        <taxon>Thermoproteota</taxon>
        <taxon>Thermoprotei</taxon>
        <taxon>Fervidicoccales</taxon>
        <taxon>Fervidicoccaceae</taxon>
        <taxon>Fervidicoccus</taxon>
    </lineage>
</organism>
<keyword evidence="5 9" id="KW-0648">Protein biosynthesis</keyword>
<comment type="catalytic activity">
    <reaction evidence="7">
        <text>tRNA(Ile) + L-isoleucine + ATP = L-isoleucyl-tRNA(Ile) + AMP + diphosphate</text>
        <dbReference type="Rhea" id="RHEA:11060"/>
        <dbReference type="Rhea" id="RHEA-COMP:9666"/>
        <dbReference type="Rhea" id="RHEA-COMP:9695"/>
        <dbReference type="ChEBI" id="CHEBI:30616"/>
        <dbReference type="ChEBI" id="CHEBI:33019"/>
        <dbReference type="ChEBI" id="CHEBI:58045"/>
        <dbReference type="ChEBI" id="CHEBI:78442"/>
        <dbReference type="ChEBI" id="CHEBI:78528"/>
        <dbReference type="ChEBI" id="CHEBI:456215"/>
        <dbReference type="EC" id="6.1.1.5"/>
    </reaction>
</comment>
<dbReference type="GO" id="GO:0004822">
    <property type="term" value="F:isoleucine-tRNA ligase activity"/>
    <property type="evidence" value="ECO:0007669"/>
    <property type="project" value="UniProtKB-UniRule"/>
</dbReference>
<dbReference type="Gene3D" id="3.40.50.620">
    <property type="entry name" value="HUPs"/>
    <property type="match status" value="2"/>
</dbReference>
<keyword evidence="3 9" id="KW-0547">Nucleotide-binding</keyword>
<evidence type="ECO:0000259" key="11">
    <source>
        <dbReference type="Pfam" id="PF08264"/>
    </source>
</evidence>
<evidence type="ECO:0000256" key="2">
    <source>
        <dbReference type="ARBA" id="ARBA00022598"/>
    </source>
</evidence>
<evidence type="ECO:0000313" key="14">
    <source>
        <dbReference type="Proteomes" id="UP000237153"/>
    </source>
</evidence>
<dbReference type="SUPFAM" id="SSF50677">
    <property type="entry name" value="ValRS/IleRS/LeuRS editing domain"/>
    <property type="match status" value="1"/>
</dbReference>
<dbReference type="InterPro" id="IPR013155">
    <property type="entry name" value="M/V/L/I-tRNA-synth_anticd-bd"/>
</dbReference>
<dbReference type="GO" id="GO:0005737">
    <property type="term" value="C:cytoplasm"/>
    <property type="evidence" value="ECO:0007669"/>
    <property type="project" value="UniProtKB-UniRule"/>
</dbReference>
<name>A0A2J6N293_9CREN</name>
<dbReference type="NCBIfam" id="TIGR00392">
    <property type="entry name" value="ileS"/>
    <property type="match status" value="1"/>
</dbReference>
<dbReference type="GO" id="GO:0002161">
    <property type="term" value="F:aminoacyl-tRNA deacylase activity"/>
    <property type="evidence" value="ECO:0007669"/>
    <property type="project" value="InterPro"/>
</dbReference>
<evidence type="ECO:0000313" key="12">
    <source>
        <dbReference type="EMBL" id="HEW64069.1"/>
    </source>
</evidence>
<dbReference type="PROSITE" id="PS00178">
    <property type="entry name" value="AA_TRNA_LIGASE_I"/>
    <property type="match status" value="1"/>
</dbReference>
<dbReference type="InterPro" id="IPR002301">
    <property type="entry name" value="Ile-tRNA-ligase"/>
</dbReference>
<dbReference type="Pfam" id="PF00133">
    <property type="entry name" value="tRNA-synt_1"/>
    <property type="match status" value="1"/>
</dbReference>
<sequence>MLSWNLISNYDPLKIEEIVIRYWTENGIRKKVLKEVWDSREGSEIFSFLEGPPTTNGYMHAGHARGRIYKDVMIRYHMIKGFRVWAQGGWDTQGLPVELEVEKKFKVKSKKEIEEKIGVEKFIEECKKSVDHYISEWISDNERLAVWLDYEDAYQTRNPKYLETVWSFVKNAYEEGLLYKSYSVVPRCPRCGTALSNHELSLGSKIVKDPSLYFKVKSLDGDFYFAVWTTTPWTIIANRALAVNPQSDYVLVEIKGEKLLIAEPLLNSLLSKLQVKDTKITAKYKGSELVGKRYVHPLSEEVPKNSNCSPPECTVVSADYVTMTEGTGIVHTAPAHGPEDFETAKKYGLEVWTPLKDNGYFGEDAGIFSGMWFKDASKAVVEALKEKGLVLHYEEIEHEYPHCWRCGTPLIYYPTSQWFIKTTAIVNRMREYLKNVKFRPSWGYNRMDAWVEASRDWCISRERYWGTPLPIWICPKCGHIEVFGSIEELSKAAGVDVKDPHKPYIDQLHIKCPKCGEEMKREPFVMDVWADSGVAHTAALKQLNKQHLHKYIFPYSFALEPPEQVRGWFYTLLITSTVLNDSSPFKMLGMHGLILDAEGQKMSKSKGNVVFAREALKKHGADQLRLFMCYRNSPWQDIRYVDKEISEIGSKLRVFYNVVKFFISYAELDKWNASAIEEDMKNITNVDKWILTKEESVMKSVYESIENFDLHSASKALFDFLVEDVSRRYIVAVRPRVWTEENTKDKRAAYATIFTLLKHSIPLIGIFTPFIAEYIYQTVWRKVGIEPKESVMLEVAKPLPKDYLDNTVFENVEEAMKVIDTIVSYRGERGIKRRMPLKKIVILWSNEIKEKEEYISLISTMANITSVEFVARPPEKFVKELQAIGGKSKIYIIEEIDKETYELGLAKEVIRRIQIMRKENNLEYSDKVNVKYYTDSEELESAIIKHIDYIKNETRAVEISKESISEGKRFEIEEYVIVLKIEKINSQ</sequence>
<dbReference type="InterPro" id="IPR002300">
    <property type="entry name" value="aa-tRNA-synth_Ia"/>
</dbReference>
<dbReference type="GO" id="GO:0006428">
    <property type="term" value="P:isoleucyl-tRNA aminoacylation"/>
    <property type="evidence" value="ECO:0007669"/>
    <property type="project" value="UniProtKB-UniRule"/>
</dbReference>
<dbReference type="EC" id="6.1.1.5" evidence="1 8"/>
<evidence type="ECO:0000256" key="5">
    <source>
        <dbReference type="ARBA" id="ARBA00022917"/>
    </source>
</evidence>
<keyword evidence="2 9" id="KW-0436">Ligase</keyword>
<dbReference type="EMBL" id="DSFH01000047">
    <property type="protein sequence ID" value="HEW64069.1"/>
    <property type="molecule type" value="Genomic_DNA"/>
</dbReference>
<dbReference type="PANTHER" id="PTHR42780">
    <property type="entry name" value="SOLEUCYL-TRNA SYNTHETASE"/>
    <property type="match status" value="1"/>
</dbReference>
<evidence type="ECO:0000259" key="10">
    <source>
        <dbReference type="Pfam" id="PF00133"/>
    </source>
</evidence>
<dbReference type="PRINTS" id="PR00984">
    <property type="entry name" value="TRNASYNTHILE"/>
</dbReference>
<dbReference type="InterPro" id="IPR023586">
    <property type="entry name" value="Ile-tRNA-ligase_type2"/>
</dbReference>
<gene>
    <name evidence="13" type="ORF">C0188_03095</name>
    <name evidence="12" type="ORF">ENO39_03325</name>
</gene>
<dbReference type="GO" id="GO:0005524">
    <property type="term" value="F:ATP binding"/>
    <property type="evidence" value="ECO:0007669"/>
    <property type="project" value="UniProtKB-KW"/>
</dbReference>
<comment type="caution">
    <text evidence="13">The sequence shown here is derived from an EMBL/GenBank/DDBJ whole genome shotgun (WGS) entry which is preliminary data.</text>
</comment>
<dbReference type="SUPFAM" id="SSF52374">
    <property type="entry name" value="Nucleotidylyl transferase"/>
    <property type="match status" value="1"/>
</dbReference>
<proteinExistence type="inferred from homology"/>
<dbReference type="Proteomes" id="UP000886076">
    <property type="component" value="Unassembled WGS sequence"/>
</dbReference>
<dbReference type="Gene3D" id="1.10.730.10">
    <property type="entry name" value="Isoleucyl-tRNA Synthetase, Domain 1"/>
    <property type="match status" value="1"/>
</dbReference>
<dbReference type="Proteomes" id="UP000237153">
    <property type="component" value="Unassembled WGS sequence"/>
</dbReference>
<keyword evidence="4 9" id="KW-0067">ATP-binding</keyword>
<protein>
    <recommendedName>
        <fullName evidence="1 8">Isoleucine--tRNA ligase</fullName>
        <ecNumber evidence="1 8">6.1.1.5</ecNumber>
    </recommendedName>
</protein>
<comment type="similarity">
    <text evidence="9">Belongs to the class-I aminoacyl-tRNA synthetase family.</text>
</comment>
<reference evidence="13 14" key="1">
    <citation type="submission" date="2018-01" db="EMBL/GenBank/DDBJ databases">
        <title>Metagenomic assembled genomes from two thermal pools in the Uzon Caldera, Kamchatka, Russia.</title>
        <authorList>
            <person name="Wilkins L."/>
            <person name="Ettinger C."/>
        </authorList>
    </citation>
    <scope>NUCLEOTIDE SEQUENCE [LARGE SCALE GENOMIC DNA]</scope>
    <source>
        <strain evidence="13">ZAV-06</strain>
    </source>
</reference>
<dbReference type="Pfam" id="PF08264">
    <property type="entry name" value="Anticodon_1"/>
    <property type="match status" value="1"/>
</dbReference>
<dbReference type="InterPro" id="IPR014729">
    <property type="entry name" value="Rossmann-like_a/b/a_fold"/>
</dbReference>
<dbReference type="AlphaFoldDB" id="A0A2J6N293"/>
<dbReference type="InterPro" id="IPR009008">
    <property type="entry name" value="Val/Leu/Ile-tRNA-synth_edit"/>
</dbReference>
<evidence type="ECO:0000256" key="1">
    <source>
        <dbReference type="ARBA" id="ARBA00013165"/>
    </source>
</evidence>
<evidence type="ECO:0000256" key="4">
    <source>
        <dbReference type="ARBA" id="ARBA00022840"/>
    </source>
</evidence>
<feature type="domain" description="Methionyl/Valyl/Leucyl/Isoleucyl-tRNA synthetase anticodon-binding" evidence="11">
    <location>
        <begin position="687"/>
        <end position="840"/>
    </location>
</feature>
<dbReference type="SUPFAM" id="SSF47323">
    <property type="entry name" value="Anticodon-binding domain of a subclass of class I aminoacyl-tRNA synthetases"/>
    <property type="match status" value="2"/>
</dbReference>
<dbReference type="Pfam" id="PF19302">
    <property type="entry name" value="DUF5915"/>
    <property type="match status" value="1"/>
</dbReference>
<feature type="domain" description="Aminoacyl-tRNA synthetase class Ia" evidence="10">
    <location>
        <begin position="22"/>
        <end position="638"/>
    </location>
</feature>
<dbReference type="InterPro" id="IPR009080">
    <property type="entry name" value="tRNAsynth_Ia_anticodon-bd"/>
</dbReference>
<evidence type="ECO:0000313" key="13">
    <source>
        <dbReference type="EMBL" id="PMB75478.1"/>
    </source>
</evidence>
<accession>A0A2J6N293</accession>
<evidence type="ECO:0000256" key="9">
    <source>
        <dbReference type="RuleBase" id="RU363035"/>
    </source>
</evidence>
<dbReference type="PANTHER" id="PTHR42780:SF1">
    <property type="entry name" value="ISOLEUCINE--TRNA LIGASE, CYTOPLASMIC"/>
    <property type="match status" value="1"/>
</dbReference>
<dbReference type="EMBL" id="PNIM01000014">
    <property type="protein sequence ID" value="PMB75478.1"/>
    <property type="molecule type" value="Genomic_DNA"/>
</dbReference>
<evidence type="ECO:0000256" key="8">
    <source>
        <dbReference type="NCBIfam" id="TIGR00392"/>
    </source>
</evidence>
<keyword evidence="6 9" id="KW-0030">Aminoacyl-tRNA synthetase</keyword>
<evidence type="ECO:0000256" key="3">
    <source>
        <dbReference type="ARBA" id="ARBA00022741"/>
    </source>
</evidence>
<reference evidence="12" key="2">
    <citation type="journal article" date="2020" name="mSystems">
        <title>Genome- and Community-Level Interaction Insights into Carbon Utilization and Element Cycling Functions of Hydrothermarchaeota in Hydrothermal Sediment.</title>
        <authorList>
            <person name="Zhou Z."/>
            <person name="Liu Y."/>
            <person name="Xu W."/>
            <person name="Pan J."/>
            <person name="Luo Z.H."/>
            <person name="Li M."/>
        </authorList>
    </citation>
    <scope>NUCLEOTIDE SEQUENCE [LARGE SCALE GENOMIC DNA]</scope>
    <source>
        <strain evidence="12">SpSt-1261</strain>
    </source>
</reference>